<reference evidence="10 11" key="1">
    <citation type="submission" date="2024-08" db="EMBL/GenBank/DDBJ databases">
        <authorList>
            <person name="Ishaq N."/>
        </authorList>
    </citation>
    <scope>NUCLEOTIDE SEQUENCE [LARGE SCALE GENOMIC DNA]</scope>
    <source>
        <strain evidence="10 11">DSM 18651</strain>
    </source>
</reference>
<feature type="binding site" evidence="9">
    <location>
        <position position="45"/>
    </location>
    <ligand>
        <name>S-adenosyl-L-methionine</name>
        <dbReference type="ChEBI" id="CHEBI:59789"/>
    </ligand>
</feature>
<evidence type="ECO:0000256" key="4">
    <source>
        <dbReference type="ARBA" id="ARBA00011905"/>
    </source>
</evidence>
<evidence type="ECO:0000256" key="9">
    <source>
        <dbReference type="HAMAP-Rule" id="MF_00812"/>
    </source>
</evidence>
<gene>
    <name evidence="10" type="primary">tmpT</name>
    <name evidence="9" type="synonym">tpm</name>
    <name evidence="10" type="ORF">ACCI49_06705</name>
</gene>
<evidence type="ECO:0000256" key="7">
    <source>
        <dbReference type="ARBA" id="ARBA00022679"/>
    </source>
</evidence>
<evidence type="ECO:0000313" key="10">
    <source>
        <dbReference type="EMBL" id="MFA0810605.1"/>
    </source>
</evidence>
<comment type="catalytic activity">
    <reaction evidence="1 9">
        <text>S-adenosyl-L-methionine + a thiopurine = S-adenosyl-L-homocysteine + a thiopurine S-methylether.</text>
        <dbReference type="EC" id="2.1.1.67"/>
    </reaction>
</comment>
<sequence>MEEKFWLDKWERNDIGFHEEMGNPMLAKYFQKLSLARGSRLLLPLCGKTGDIAWLKSREYAIAGVELSEIAVQQLFEALGLTPRIKVINELKRYSAENIDVFVGDILALKAQVLGPVDAIYDRAALVALPEDMRSQYTQHLMAITKIAPQLLIAFEYEQSQLAGPPFSISSEQVFDYYLADYHLKMLGSRDIPGGLKGLVPAREVAWLLSRR</sequence>
<feature type="binding site" evidence="9">
    <location>
        <position position="66"/>
    </location>
    <ligand>
        <name>S-adenosyl-L-methionine</name>
        <dbReference type="ChEBI" id="CHEBI:59789"/>
    </ligand>
</feature>
<keyword evidence="6 9" id="KW-0489">Methyltransferase</keyword>
<evidence type="ECO:0000313" key="11">
    <source>
        <dbReference type="Proteomes" id="UP001569428"/>
    </source>
</evidence>
<dbReference type="Pfam" id="PF05724">
    <property type="entry name" value="TPMT"/>
    <property type="match status" value="1"/>
</dbReference>
<dbReference type="InterPro" id="IPR025835">
    <property type="entry name" value="Thiopurine_S-MeTrfase"/>
</dbReference>
<feature type="binding site" evidence="9">
    <location>
        <position position="10"/>
    </location>
    <ligand>
        <name>S-adenosyl-L-methionine</name>
        <dbReference type="ChEBI" id="CHEBI:59789"/>
    </ligand>
</feature>
<dbReference type="Gene3D" id="3.40.50.150">
    <property type="entry name" value="Vaccinia Virus protein VP39"/>
    <property type="match status" value="1"/>
</dbReference>
<comment type="subcellular location">
    <subcellularLocation>
        <location evidence="2 9">Cytoplasm</location>
    </subcellularLocation>
</comment>
<dbReference type="GO" id="GO:0032259">
    <property type="term" value="P:methylation"/>
    <property type="evidence" value="ECO:0007669"/>
    <property type="project" value="UniProtKB-KW"/>
</dbReference>
<dbReference type="RefSeq" id="WP_371838177.1">
    <property type="nucleotide sequence ID" value="NZ_JBGMEK010000010.1"/>
</dbReference>
<dbReference type="EMBL" id="JBGMEK010000010">
    <property type="protein sequence ID" value="MFA0810605.1"/>
    <property type="molecule type" value="Genomic_DNA"/>
</dbReference>
<dbReference type="PIRSF" id="PIRSF023956">
    <property type="entry name" value="Thiopurine_S-methyltransferase"/>
    <property type="match status" value="1"/>
</dbReference>
<keyword evidence="5 9" id="KW-0963">Cytoplasm</keyword>
<dbReference type="Proteomes" id="UP001569428">
    <property type="component" value="Unassembled WGS sequence"/>
</dbReference>
<evidence type="ECO:0000256" key="1">
    <source>
        <dbReference type="ARBA" id="ARBA00000903"/>
    </source>
</evidence>
<keyword evidence="7 9" id="KW-0808">Transferase</keyword>
<organism evidence="10 11">
    <name type="scientific">Microbulbifer epialgicus</name>
    <dbReference type="NCBI Taxonomy" id="393907"/>
    <lineage>
        <taxon>Bacteria</taxon>
        <taxon>Pseudomonadati</taxon>
        <taxon>Pseudomonadota</taxon>
        <taxon>Gammaproteobacteria</taxon>
        <taxon>Cellvibrionales</taxon>
        <taxon>Microbulbiferaceae</taxon>
        <taxon>Microbulbifer</taxon>
    </lineage>
</organism>
<evidence type="ECO:0000256" key="5">
    <source>
        <dbReference type="ARBA" id="ARBA00022490"/>
    </source>
</evidence>
<accession>A0ABV4NX30</accession>
<dbReference type="InterPro" id="IPR008854">
    <property type="entry name" value="TPMT"/>
</dbReference>
<dbReference type="GO" id="GO:0008119">
    <property type="term" value="F:thiopurine S-methyltransferase activity"/>
    <property type="evidence" value="ECO:0007669"/>
    <property type="project" value="UniProtKB-EC"/>
</dbReference>
<name>A0ABV4NX30_9GAMM</name>
<dbReference type="InterPro" id="IPR029063">
    <property type="entry name" value="SAM-dependent_MTases_sf"/>
</dbReference>
<keyword evidence="8 9" id="KW-0949">S-adenosyl-L-methionine</keyword>
<evidence type="ECO:0000256" key="3">
    <source>
        <dbReference type="ARBA" id="ARBA00008145"/>
    </source>
</evidence>
<dbReference type="EC" id="2.1.1.67" evidence="4 9"/>
<proteinExistence type="inferred from homology"/>
<dbReference type="PANTHER" id="PTHR10259:SF11">
    <property type="entry name" value="THIOPURINE S-METHYLTRANSFERASE"/>
    <property type="match status" value="1"/>
</dbReference>
<evidence type="ECO:0000256" key="6">
    <source>
        <dbReference type="ARBA" id="ARBA00022603"/>
    </source>
</evidence>
<dbReference type="PANTHER" id="PTHR10259">
    <property type="entry name" value="THIOPURINE S-METHYLTRANSFERASE"/>
    <property type="match status" value="1"/>
</dbReference>
<evidence type="ECO:0000256" key="2">
    <source>
        <dbReference type="ARBA" id="ARBA00004496"/>
    </source>
</evidence>
<dbReference type="NCBIfam" id="NF009732">
    <property type="entry name" value="PRK13255.1"/>
    <property type="match status" value="1"/>
</dbReference>
<evidence type="ECO:0000256" key="8">
    <source>
        <dbReference type="ARBA" id="ARBA00022691"/>
    </source>
</evidence>
<keyword evidence="11" id="KW-1185">Reference proteome</keyword>
<dbReference type="InterPro" id="IPR022474">
    <property type="entry name" value="Thiopur_S-MeTfrase_Se/Te_detox"/>
</dbReference>
<feature type="binding site" evidence="9">
    <location>
        <position position="123"/>
    </location>
    <ligand>
        <name>S-adenosyl-L-methionine</name>
        <dbReference type="ChEBI" id="CHEBI:59789"/>
    </ligand>
</feature>
<dbReference type="NCBIfam" id="TIGR03840">
    <property type="entry name" value="TMPT_Se_Te"/>
    <property type="match status" value="1"/>
</dbReference>
<protein>
    <recommendedName>
        <fullName evidence="4 9">Thiopurine S-methyltransferase</fullName>
        <ecNumber evidence="4 9">2.1.1.67</ecNumber>
    </recommendedName>
    <alternativeName>
        <fullName evidence="9">Thiopurine methyltransferase</fullName>
    </alternativeName>
</protein>
<dbReference type="SUPFAM" id="SSF53335">
    <property type="entry name" value="S-adenosyl-L-methionine-dependent methyltransferases"/>
    <property type="match status" value="1"/>
</dbReference>
<comment type="caution">
    <text evidence="10">The sequence shown here is derived from an EMBL/GenBank/DDBJ whole genome shotgun (WGS) entry which is preliminary data.</text>
</comment>
<dbReference type="PROSITE" id="PS51585">
    <property type="entry name" value="SAM_MT_TPMT"/>
    <property type="match status" value="1"/>
</dbReference>
<dbReference type="HAMAP" id="MF_00812">
    <property type="entry name" value="Thiopur_methtran"/>
    <property type="match status" value="1"/>
</dbReference>
<comment type="similarity">
    <text evidence="3 9">Belongs to the class I-like SAM-binding methyltransferase superfamily. TPMT family.</text>
</comment>